<dbReference type="EMBL" id="JAHWQX010000002">
    <property type="protein sequence ID" value="MBW3096985.1"/>
    <property type="molecule type" value="Genomic_DNA"/>
</dbReference>
<evidence type="ECO:0000313" key="10">
    <source>
        <dbReference type="EMBL" id="MBW3096985.1"/>
    </source>
</evidence>
<evidence type="ECO:0000256" key="1">
    <source>
        <dbReference type="ARBA" id="ARBA00004167"/>
    </source>
</evidence>
<feature type="domain" description="Ancillary SecYEG translocon subunit/Cell division coordinator CpoB TPR" evidence="9">
    <location>
        <begin position="22"/>
        <end position="206"/>
    </location>
</feature>
<dbReference type="Pfam" id="PF09976">
    <property type="entry name" value="TPR_21"/>
    <property type="match status" value="1"/>
</dbReference>
<proteinExistence type="predicted"/>
<accession>A0ABS6WM58</accession>
<evidence type="ECO:0000256" key="5">
    <source>
        <dbReference type="ARBA" id="ARBA00022989"/>
    </source>
</evidence>
<name>A0ABS6WM58_9HYPH</name>
<gene>
    <name evidence="10" type="ORF">KY465_06810</name>
</gene>
<keyword evidence="4 8" id="KW-0812">Transmembrane</keyword>
<dbReference type="InterPro" id="IPR018704">
    <property type="entry name" value="SecYEG/CpoB_TPR"/>
</dbReference>
<evidence type="ECO:0000259" key="9">
    <source>
        <dbReference type="Pfam" id="PF09976"/>
    </source>
</evidence>
<keyword evidence="7" id="KW-0143">Chaperone</keyword>
<dbReference type="PANTHER" id="PTHR38035:SF1">
    <property type="entry name" value="ANCILLARY SECYEG TRANSLOCON SUBUNIT"/>
    <property type="match status" value="1"/>
</dbReference>
<evidence type="ECO:0000256" key="6">
    <source>
        <dbReference type="ARBA" id="ARBA00023136"/>
    </source>
</evidence>
<keyword evidence="5 8" id="KW-1133">Transmembrane helix</keyword>
<keyword evidence="3" id="KW-1003">Cell membrane</keyword>
<evidence type="ECO:0000256" key="3">
    <source>
        <dbReference type="ARBA" id="ARBA00022475"/>
    </source>
</evidence>
<keyword evidence="11" id="KW-1185">Reference proteome</keyword>
<comment type="caution">
    <text evidence="10">The sequence shown here is derived from an EMBL/GenBank/DDBJ whole genome shotgun (WGS) entry which is preliminary data.</text>
</comment>
<dbReference type="Proteomes" id="UP001430804">
    <property type="component" value="Unassembled WGS sequence"/>
</dbReference>
<reference evidence="10" key="1">
    <citation type="submission" date="2021-07" db="EMBL/GenBank/DDBJ databases">
        <title>Pseudohoeflea marina sp. nov. a polyhydroxyalcanoate-producing bacterium.</title>
        <authorList>
            <person name="Zheng W."/>
            <person name="Yu S."/>
            <person name="Huang Y."/>
        </authorList>
    </citation>
    <scope>NUCLEOTIDE SEQUENCE</scope>
    <source>
        <strain evidence="10">DP4N28-3</strain>
    </source>
</reference>
<feature type="transmembrane region" description="Helical" evidence="8">
    <location>
        <begin position="28"/>
        <end position="45"/>
    </location>
</feature>
<keyword evidence="6 8" id="KW-0472">Membrane</keyword>
<dbReference type="InterPro" id="IPR026039">
    <property type="entry name" value="YfgM"/>
</dbReference>
<evidence type="ECO:0000256" key="8">
    <source>
        <dbReference type="SAM" id="Phobius"/>
    </source>
</evidence>
<dbReference type="RefSeq" id="WP_219200939.1">
    <property type="nucleotide sequence ID" value="NZ_JAHWQX010000002.1"/>
</dbReference>
<organism evidence="10 11">
    <name type="scientific">Pseudohoeflea coraliihabitans</name>
    <dbReference type="NCBI Taxonomy" id="2860393"/>
    <lineage>
        <taxon>Bacteria</taxon>
        <taxon>Pseudomonadati</taxon>
        <taxon>Pseudomonadota</taxon>
        <taxon>Alphaproteobacteria</taxon>
        <taxon>Hyphomicrobiales</taxon>
        <taxon>Rhizobiaceae</taxon>
        <taxon>Pseudohoeflea</taxon>
    </lineage>
</organism>
<sequence>MSNDDSTFIREVNEELRSDALKAFWQRWRFLIIGLAILIIVGTAAERGWEYWRNVTAARSGDQYLVALELARQGKNEEALAAFNALEEEGHGAYPVLARMRAATVTAEEGDKEAAARAFLAIAQDSGVADSVRDVARVRAGYLLVDTGSYEAASAAVELLAVPGHAYRHSAREILGLAAFQVQELARARDWFAEILSDDESPANISRRAQIMLDLITARLPQS</sequence>
<comment type="subcellular location">
    <subcellularLocation>
        <location evidence="2">Cell membrane</location>
    </subcellularLocation>
    <subcellularLocation>
        <location evidence="1">Membrane</location>
        <topology evidence="1">Single-pass membrane protein</topology>
    </subcellularLocation>
</comment>
<evidence type="ECO:0000256" key="7">
    <source>
        <dbReference type="ARBA" id="ARBA00023186"/>
    </source>
</evidence>
<evidence type="ECO:0000313" key="11">
    <source>
        <dbReference type="Proteomes" id="UP001430804"/>
    </source>
</evidence>
<evidence type="ECO:0000256" key="2">
    <source>
        <dbReference type="ARBA" id="ARBA00004236"/>
    </source>
</evidence>
<dbReference type="PANTHER" id="PTHR38035">
    <property type="entry name" value="UPF0070 PROTEIN YFGM"/>
    <property type="match status" value="1"/>
</dbReference>
<protein>
    <submittedName>
        <fullName evidence="10">Tetratricopeptide repeat protein</fullName>
    </submittedName>
</protein>
<evidence type="ECO:0000256" key="4">
    <source>
        <dbReference type="ARBA" id="ARBA00022692"/>
    </source>
</evidence>